<sequence length="111" mass="13015">MKIQYVIARNDTEFPQGATIAQAVHAVTLCHHEHFDAEYLNYHKEGFSMRTAVLQSSKEQMDELIKELKNREIKHSVWIEQPENIMTAVAIYPYEKDLLKGIPELRKLKLY</sequence>
<comment type="catalytic activity">
    <reaction evidence="3">
        <text>an N-acyl-L-alpha-aminoacyl-tRNA + H2O = an N-acyl-L-amino acid + a tRNA + H(+)</text>
        <dbReference type="Rhea" id="RHEA:54448"/>
        <dbReference type="Rhea" id="RHEA-COMP:10123"/>
        <dbReference type="Rhea" id="RHEA-COMP:13883"/>
        <dbReference type="ChEBI" id="CHEBI:15377"/>
        <dbReference type="ChEBI" id="CHEBI:15378"/>
        <dbReference type="ChEBI" id="CHEBI:59874"/>
        <dbReference type="ChEBI" id="CHEBI:78442"/>
        <dbReference type="ChEBI" id="CHEBI:138191"/>
        <dbReference type="EC" id="3.1.1.29"/>
    </reaction>
</comment>
<dbReference type="AlphaFoldDB" id="I3EHP0"/>
<proteinExistence type="predicted"/>
<dbReference type="Pfam" id="PF01981">
    <property type="entry name" value="PTH2"/>
    <property type="match status" value="1"/>
</dbReference>
<evidence type="ECO:0000256" key="1">
    <source>
        <dbReference type="ARBA" id="ARBA00013260"/>
    </source>
</evidence>
<evidence type="ECO:0000256" key="2">
    <source>
        <dbReference type="ARBA" id="ARBA00022801"/>
    </source>
</evidence>
<dbReference type="OMA" id="VHAVTLC"/>
<dbReference type="VEuPathDB" id="MicrosporidiaDB:NEQG_01427"/>
<dbReference type="EC" id="3.1.1.29" evidence="1"/>
<dbReference type="InterPro" id="IPR023476">
    <property type="entry name" value="Pep_tRNA_hydro_II_dom_sf"/>
</dbReference>
<dbReference type="OrthoDB" id="201213at2759"/>
<dbReference type="PANTHER" id="PTHR46194">
    <property type="entry name" value="PEPTIDYL-TRNA HYDROLASE PTRHD1-RELATED"/>
    <property type="match status" value="1"/>
</dbReference>
<protein>
    <recommendedName>
        <fullName evidence="1">peptidyl-tRNA hydrolase</fullName>
        <ecNumber evidence="1">3.1.1.29</ecNumber>
    </recommendedName>
</protein>
<dbReference type="InterPro" id="IPR002833">
    <property type="entry name" value="PTH2"/>
</dbReference>
<dbReference type="PANTHER" id="PTHR46194:SF1">
    <property type="entry name" value="PEPTIDYL-TRNA HYDROLASE PTRHD1-RELATED"/>
    <property type="match status" value="1"/>
</dbReference>
<evidence type="ECO:0000313" key="5">
    <source>
        <dbReference type="Proteomes" id="UP000002872"/>
    </source>
</evidence>
<dbReference type="InterPro" id="IPR042237">
    <property type="entry name" value="PTRHD1"/>
</dbReference>
<dbReference type="GO" id="GO:0004045">
    <property type="term" value="F:peptidyl-tRNA hydrolase activity"/>
    <property type="evidence" value="ECO:0007669"/>
    <property type="project" value="UniProtKB-EC"/>
</dbReference>
<dbReference type="Proteomes" id="UP000002872">
    <property type="component" value="Unassembled WGS sequence"/>
</dbReference>
<name>I3EHP0_NEMP3</name>
<dbReference type="SUPFAM" id="SSF102462">
    <property type="entry name" value="Peptidyl-tRNA hydrolase II"/>
    <property type="match status" value="1"/>
</dbReference>
<dbReference type="InParanoid" id="I3EHP0"/>
<gene>
    <name evidence="4" type="ORF">NEQG_01427</name>
</gene>
<keyword evidence="5" id="KW-1185">Reference proteome</keyword>
<dbReference type="HOGENOM" id="CLU_119261_1_1_1"/>
<organism evidence="4 5">
    <name type="scientific">Nematocida parisii (strain ERTm3)</name>
    <name type="common">Nematode killer fungus</name>
    <dbReference type="NCBI Taxonomy" id="935791"/>
    <lineage>
        <taxon>Eukaryota</taxon>
        <taxon>Fungi</taxon>
        <taxon>Fungi incertae sedis</taxon>
        <taxon>Microsporidia</taxon>
        <taxon>Nematocida</taxon>
    </lineage>
</organism>
<dbReference type="Gene3D" id="3.40.1490.10">
    <property type="entry name" value="Bit1"/>
    <property type="match status" value="1"/>
</dbReference>
<dbReference type="EMBL" id="GL870878">
    <property type="protein sequence ID" value="EIJ88737.1"/>
    <property type="molecule type" value="Genomic_DNA"/>
</dbReference>
<evidence type="ECO:0000313" key="4">
    <source>
        <dbReference type="EMBL" id="EIJ88737.1"/>
    </source>
</evidence>
<accession>I3EHP0</accession>
<keyword evidence="2" id="KW-0378">Hydrolase</keyword>
<evidence type="ECO:0000256" key="3">
    <source>
        <dbReference type="ARBA" id="ARBA00048707"/>
    </source>
</evidence>
<reference evidence="4" key="1">
    <citation type="submission" date="2011-01" db="EMBL/GenBank/DDBJ databases">
        <title>The Genome Sequence of Nematocida parisii strain ERTm3.</title>
        <authorList>
            <consortium name="The Broad Institute Genome Sequencing Platform"/>
            <consortium name="The Broad Institute Genome Sequencing Center for Infectious Disease"/>
            <person name="Cuomo C."/>
            <person name="Troemel E."/>
            <person name="Young S.K."/>
            <person name="Zeng Q."/>
            <person name="Gargeya S."/>
            <person name="Fitzgerald M."/>
            <person name="Haas B."/>
            <person name="Abouelleil A."/>
            <person name="Alvarado L."/>
            <person name="Arachchi H.M."/>
            <person name="Berlin A."/>
            <person name="Chapman S.B."/>
            <person name="Gearin G."/>
            <person name="Goldberg J."/>
            <person name="Griggs A."/>
            <person name="Gujja S."/>
            <person name="Hansen M."/>
            <person name="Heiman D."/>
            <person name="Howarth C."/>
            <person name="Larimer J."/>
            <person name="Lui A."/>
            <person name="MacDonald P.J.P."/>
            <person name="McCowen C."/>
            <person name="Montmayeur A."/>
            <person name="Murphy C."/>
            <person name="Neiman D."/>
            <person name="Pearson M."/>
            <person name="Priest M."/>
            <person name="Roberts A."/>
            <person name="Saif S."/>
            <person name="Shea T."/>
            <person name="Sisk P."/>
            <person name="Stolte C."/>
            <person name="Sykes S."/>
            <person name="Wortman J."/>
            <person name="Nusbaum C."/>
            <person name="Birren B."/>
        </authorList>
    </citation>
    <scope>NUCLEOTIDE SEQUENCE</scope>
    <source>
        <strain evidence="4">ERTm3</strain>
    </source>
</reference>